<evidence type="ECO:0000256" key="1">
    <source>
        <dbReference type="SAM" id="MobiDB-lite"/>
    </source>
</evidence>
<dbReference type="InParanoid" id="A0A078AB44"/>
<protein>
    <submittedName>
        <fullName evidence="2">Uncharacterized protein</fullName>
    </submittedName>
</protein>
<reference evidence="2 3" key="1">
    <citation type="submission" date="2014-06" db="EMBL/GenBank/DDBJ databases">
        <authorList>
            <person name="Swart Estienne"/>
        </authorList>
    </citation>
    <scope>NUCLEOTIDE SEQUENCE [LARGE SCALE GENOMIC DNA]</scope>
    <source>
        <strain evidence="2 3">130c</strain>
    </source>
</reference>
<dbReference type="AlphaFoldDB" id="A0A078AB44"/>
<evidence type="ECO:0000313" key="2">
    <source>
        <dbReference type="EMBL" id="CDW79505.1"/>
    </source>
</evidence>
<sequence>MDKIVLHLRRTSIVMKKRFELFKYNISHKFNHGFYDPEGDQSQVDGSRRAMNIFDFAQTRDLILLDPYSDASQFGGESQQEFEKISEPGISFCKNIVVLIMIQTIQMANTQFDNFNGIRITMRPPSHPAKLGLYINVSFREYEHYIGHLLDIQNPRSDLFQQYEIPLSLLTNANVRDKVLQKEVEETFNVKGLTFTAESTNETPLGQEIQMDIKQIDMIYNHEFEKMVKEQFYSRPVFFKSLPPGQTYEQVQAIDNGREIINYGDEWRSRQAQTQHLKRSINNFAFENNSIGGINIGQPAKDQQKTPSKLIKDRLNK</sequence>
<proteinExistence type="predicted"/>
<feature type="region of interest" description="Disordered" evidence="1">
    <location>
        <begin position="293"/>
        <end position="317"/>
    </location>
</feature>
<organism evidence="2 3">
    <name type="scientific">Stylonychia lemnae</name>
    <name type="common">Ciliate</name>
    <dbReference type="NCBI Taxonomy" id="5949"/>
    <lineage>
        <taxon>Eukaryota</taxon>
        <taxon>Sar</taxon>
        <taxon>Alveolata</taxon>
        <taxon>Ciliophora</taxon>
        <taxon>Intramacronucleata</taxon>
        <taxon>Spirotrichea</taxon>
        <taxon>Stichotrichia</taxon>
        <taxon>Sporadotrichida</taxon>
        <taxon>Oxytrichidae</taxon>
        <taxon>Stylonychinae</taxon>
        <taxon>Stylonychia</taxon>
    </lineage>
</organism>
<dbReference type="Proteomes" id="UP000039865">
    <property type="component" value="Unassembled WGS sequence"/>
</dbReference>
<gene>
    <name evidence="2" type="primary">Contig13005.g13867</name>
    <name evidence="2" type="ORF">STYLEM_8494</name>
</gene>
<accession>A0A078AB44</accession>
<evidence type="ECO:0000313" key="3">
    <source>
        <dbReference type="Proteomes" id="UP000039865"/>
    </source>
</evidence>
<dbReference type="EMBL" id="CCKQ01008064">
    <property type="protein sequence ID" value="CDW79505.1"/>
    <property type="molecule type" value="Genomic_DNA"/>
</dbReference>
<keyword evidence="3" id="KW-1185">Reference proteome</keyword>
<name>A0A078AB44_STYLE</name>